<dbReference type="Pfam" id="PF00149">
    <property type="entry name" value="Metallophos"/>
    <property type="match status" value="1"/>
</dbReference>
<feature type="transmembrane region" description="Helical" evidence="1">
    <location>
        <begin position="752"/>
        <end position="776"/>
    </location>
</feature>
<feature type="transmembrane region" description="Helical" evidence="1">
    <location>
        <begin position="782"/>
        <end position="806"/>
    </location>
</feature>
<comment type="caution">
    <text evidence="3">The sequence shown here is derived from an EMBL/GenBank/DDBJ whole genome shotgun (WGS) entry which is preliminary data.</text>
</comment>
<reference evidence="3" key="1">
    <citation type="submission" date="2016-10" db="EMBL/GenBank/DDBJ databases">
        <authorList>
            <person name="Benchimol M."/>
            <person name="Almeida L.G."/>
            <person name="Vasconcelos A.T."/>
            <person name="Perreira-Neves A."/>
            <person name="Rosa I.A."/>
            <person name="Tasca T."/>
            <person name="Bogo M.R."/>
            <person name="de Souza W."/>
        </authorList>
    </citation>
    <scope>NUCLEOTIDE SEQUENCE [LARGE SCALE GENOMIC DNA]</scope>
    <source>
        <strain evidence="3">K</strain>
    </source>
</reference>
<dbReference type="GO" id="GO:0016787">
    <property type="term" value="F:hydrolase activity"/>
    <property type="evidence" value="ECO:0007669"/>
    <property type="project" value="InterPro"/>
</dbReference>
<feature type="transmembrane region" description="Helical" evidence="1">
    <location>
        <begin position="12"/>
        <end position="35"/>
    </location>
</feature>
<organism evidence="3 4">
    <name type="scientific">Tritrichomonas foetus</name>
    <dbReference type="NCBI Taxonomy" id="1144522"/>
    <lineage>
        <taxon>Eukaryota</taxon>
        <taxon>Metamonada</taxon>
        <taxon>Parabasalia</taxon>
        <taxon>Tritrichomonadida</taxon>
        <taxon>Tritrichomonadidae</taxon>
        <taxon>Tritrichomonas</taxon>
    </lineage>
</organism>
<dbReference type="AlphaFoldDB" id="A0A1J4JAF5"/>
<gene>
    <name evidence="3" type="ORF">TRFO_39572</name>
</gene>
<accession>A0A1J4JAF5</accession>
<feature type="transmembrane region" description="Helical" evidence="1">
    <location>
        <begin position="719"/>
        <end position="740"/>
    </location>
</feature>
<sequence length="820" mass="94739">MHSAGDEQFHYFIYAVSQFVWFLIALIIIVPFFFVKIKKKVGVIHSRTSDLYSWDPNDDPIVFGVLSDPHLTRYNDAPGKKLRHLLNYFQDIDVERVLIPGDLVDNWGSNTIFLHGKQVEDDFKEYEKIMNDYPDDWFIEAIGNHDEYLVGEYNSENHFSKKYFKFYKNITNDKWEDFIIKKTNYSKNGYNIEFYVLNLYQYPSPGARIGHRAYLTTEMLDIIEKVLSEDYKDDISTPALKHSHDSDVKNNQSCEIMNSLTSENKIIKNMKILISHYPIDFHNLAARSSTRKSFTDLISSHEIDIILTGHSHISLMNHHKGTLEKNMDDLVGSDGKFGLLTIDNGRVMIYEQKFTFSDEPKAVLTHPIPKNQISKETIFNEKETEIRVLLFSDNENATINVAGSIEGTLSFQRLIKPNISLYSMPLILNTSGTYKLSFSGDWNYNMEFNYGDSVDLPSETLNNQDYMFYALIASAILVWIIHLYIIFPLGITSKMKEAEEWVEGLHNCSNHNEMKQNSNNQSHCDHHTDEINDKIHNNINSMKQSEESSTISNVNKMIKNGDNFQIDKVSNQNDLTIDQNEKMNLSDSVSIDISTSLSSTNISQSNLNNSNSSANHISVNSNCDSFCSKDIKNSQDDESEFDEIQSEENDIKKYIIYIIFGFTLIKVRIHEAPTWYKWILAICWIAPIILPVSLLKIGSHTGVIFFLGYAIDHRFSYDLWGGIFSAFYVVSIYTPIVIVASTLSTQFFWKKAFIVEIVFLIILFFAIMILSSIFLYQATPTVYVITSPLYVFIPLLIIISLIFLYYHNRKKRRRIYPMYD</sequence>
<dbReference type="Gene3D" id="3.60.21.10">
    <property type="match status" value="1"/>
</dbReference>
<dbReference type="Proteomes" id="UP000179807">
    <property type="component" value="Unassembled WGS sequence"/>
</dbReference>
<dbReference type="GeneID" id="94847435"/>
<evidence type="ECO:0000259" key="2">
    <source>
        <dbReference type="Pfam" id="PF00149"/>
    </source>
</evidence>
<dbReference type="PANTHER" id="PTHR14795:SF0">
    <property type="entry name" value="TRANSMEMBRANE PROTEIN 62"/>
    <property type="match status" value="1"/>
</dbReference>
<keyword evidence="1" id="KW-0812">Transmembrane</keyword>
<feature type="transmembrane region" description="Helical" evidence="1">
    <location>
        <begin position="466"/>
        <end position="487"/>
    </location>
</feature>
<dbReference type="InterPro" id="IPR004843">
    <property type="entry name" value="Calcineurin-like_PHP"/>
</dbReference>
<dbReference type="SUPFAM" id="SSF56300">
    <property type="entry name" value="Metallo-dependent phosphatases"/>
    <property type="match status" value="1"/>
</dbReference>
<dbReference type="EMBL" id="MLAK01001336">
    <property type="protein sequence ID" value="OHS94244.1"/>
    <property type="molecule type" value="Genomic_DNA"/>
</dbReference>
<keyword evidence="1" id="KW-1133">Transmembrane helix</keyword>
<dbReference type="PANTHER" id="PTHR14795">
    <property type="entry name" value="HELICASE RELATED"/>
    <property type="match status" value="1"/>
</dbReference>
<keyword evidence="4" id="KW-1185">Reference proteome</keyword>
<dbReference type="VEuPathDB" id="TrichDB:TRFO_39572"/>
<dbReference type="InterPro" id="IPR029052">
    <property type="entry name" value="Metallo-depent_PP-like"/>
</dbReference>
<proteinExistence type="predicted"/>
<evidence type="ECO:0000313" key="4">
    <source>
        <dbReference type="Proteomes" id="UP000179807"/>
    </source>
</evidence>
<evidence type="ECO:0000256" key="1">
    <source>
        <dbReference type="SAM" id="Phobius"/>
    </source>
</evidence>
<name>A0A1J4JAF5_9EUKA</name>
<evidence type="ECO:0000313" key="3">
    <source>
        <dbReference type="EMBL" id="OHS94244.1"/>
    </source>
</evidence>
<dbReference type="OrthoDB" id="45365at2759"/>
<keyword evidence="1" id="KW-0472">Membrane</keyword>
<dbReference type="RefSeq" id="XP_068347381.1">
    <property type="nucleotide sequence ID" value="XM_068512731.1"/>
</dbReference>
<feature type="transmembrane region" description="Helical" evidence="1">
    <location>
        <begin position="678"/>
        <end position="699"/>
    </location>
</feature>
<protein>
    <recommendedName>
        <fullName evidence="2">Calcineurin-like phosphoesterase domain-containing protein</fullName>
    </recommendedName>
</protein>
<feature type="domain" description="Calcineurin-like phosphoesterase" evidence="2">
    <location>
        <begin position="63"/>
        <end position="313"/>
    </location>
</feature>